<protein>
    <recommendedName>
        <fullName evidence="6">Translocation and assembly module TamB C-terminal domain-containing protein</fullName>
    </recommendedName>
</protein>
<proteinExistence type="predicted"/>
<reference evidence="7 8" key="1">
    <citation type="submission" date="2019-04" db="EMBL/GenBank/DDBJ databases">
        <authorList>
            <person name="Feng G."/>
            <person name="Zhang J."/>
            <person name="Zhu H."/>
        </authorList>
    </citation>
    <scope>NUCLEOTIDE SEQUENCE [LARGE SCALE GENOMIC DNA]</scope>
    <source>
        <strain evidence="7 8">JCM 31653</strain>
    </source>
</reference>
<dbReference type="Pfam" id="PF04357">
    <property type="entry name" value="TamB"/>
    <property type="match status" value="2"/>
</dbReference>
<dbReference type="GO" id="GO:0009306">
    <property type="term" value="P:protein secretion"/>
    <property type="evidence" value="ECO:0007669"/>
    <property type="project" value="InterPro"/>
</dbReference>
<dbReference type="Proteomes" id="UP000297549">
    <property type="component" value="Unassembled WGS sequence"/>
</dbReference>
<feature type="domain" description="Translocation and assembly module TamB C-terminal" evidence="6">
    <location>
        <begin position="1042"/>
        <end position="1471"/>
    </location>
</feature>
<dbReference type="PANTHER" id="PTHR36985:SF1">
    <property type="entry name" value="TRANSLOCATION AND ASSEMBLY MODULE SUBUNIT TAMB"/>
    <property type="match status" value="1"/>
</dbReference>
<dbReference type="OrthoDB" id="9811276at2"/>
<evidence type="ECO:0000256" key="5">
    <source>
        <dbReference type="SAM" id="MobiDB-lite"/>
    </source>
</evidence>
<evidence type="ECO:0000256" key="2">
    <source>
        <dbReference type="ARBA" id="ARBA00022692"/>
    </source>
</evidence>
<organism evidence="7 8">
    <name type="scientific">Hymenobacter aquaticus</name>
    <dbReference type="NCBI Taxonomy" id="1867101"/>
    <lineage>
        <taxon>Bacteria</taxon>
        <taxon>Pseudomonadati</taxon>
        <taxon>Bacteroidota</taxon>
        <taxon>Cytophagia</taxon>
        <taxon>Cytophagales</taxon>
        <taxon>Hymenobacteraceae</taxon>
        <taxon>Hymenobacter</taxon>
    </lineage>
</organism>
<keyword evidence="3" id="KW-1133">Transmembrane helix</keyword>
<keyword evidence="8" id="KW-1185">Reference proteome</keyword>
<name>A0A4Z0PX58_9BACT</name>
<dbReference type="RefSeq" id="WP_135464886.1">
    <property type="nucleotide sequence ID" value="NZ_SRLC01000002.1"/>
</dbReference>
<comment type="caution">
    <text evidence="7">The sequence shown here is derived from an EMBL/GenBank/DDBJ whole genome shotgun (WGS) entry which is preliminary data.</text>
</comment>
<evidence type="ECO:0000256" key="4">
    <source>
        <dbReference type="ARBA" id="ARBA00023136"/>
    </source>
</evidence>
<evidence type="ECO:0000313" key="8">
    <source>
        <dbReference type="Proteomes" id="UP000297549"/>
    </source>
</evidence>
<gene>
    <name evidence="7" type="ORF">E5K00_19195</name>
</gene>
<evidence type="ECO:0000313" key="7">
    <source>
        <dbReference type="EMBL" id="TGE22370.1"/>
    </source>
</evidence>
<dbReference type="PANTHER" id="PTHR36985">
    <property type="entry name" value="TRANSLOCATION AND ASSEMBLY MODULE SUBUNIT TAMB"/>
    <property type="match status" value="1"/>
</dbReference>
<keyword evidence="4" id="KW-0472">Membrane</keyword>
<dbReference type="InterPro" id="IPR008023">
    <property type="entry name" value="DUF748"/>
</dbReference>
<evidence type="ECO:0000256" key="3">
    <source>
        <dbReference type="ARBA" id="ARBA00022989"/>
    </source>
</evidence>
<dbReference type="InterPro" id="IPR007452">
    <property type="entry name" value="TamB_C"/>
</dbReference>
<comment type="subcellular location">
    <subcellularLocation>
        <location evidence="1">Membrane</location>
        <topology evidence="1">Single-pass membrane protein</topology>
    </subcellularLocation>
</comment>
<feature type="domain" description="Translocation and assembly module TamB C-terminal" evidence="6">
    <location>
        <begin position="839"/>
        <end position="1020"/>
    </location>
</feature>
<keyword evidence="2" id="KW-0812">Transmembrane</keyword>
<dbReference type="Pfam" id="PF05359">
    <property type="entry name" value="DUF748"/>
    <property type="match status" value="1"/>
</dbReference>
<feature type="compositionally biased region" description="Polar residues" evidence="5">
    <location>
        <begin position="1422"/>
        <end position="1438"/>
    </location>
</feature>
<feature type="region of interest" description="Disordered" evidence="5">
    <location>
        <begin position="1416"/>
        <end position="1438"/>
    </location>
</feature>
<dbReference type="EMBL" id="SRLC01000002">
    <property type="protein sequence ID" value="TGE22370.1"/>
    <property type="molecule type" value="Genomic_DNA"/>
</dbReference>
<evidence type="ECO:0000259" key="6">
    <source>
        <dbReference type="Pfam" id="PF04357"/>
    </source>
</evidence>
<dbReference type="GO" id="GO:0005886">
    <property type="term" value="C:plasma membrane"/>
    <property type="evidence" value="ECO:0007669"/>
    <property type="project" value="InterPro"/>
</dbReference>
<accession>A0A4Z0PX58</accession>
<sequence length="1535" mass="169755">MPRFLSITLKILLSLLLLLGLVVGGALIALRVPSVQTKLARKAAAVLTDKLGQRVIVGSVDIRPFSRVVLEGVRVLDRQGGELFNIGKADADIELFSIFDPSHLHVGKLTLEEPRFAQITYANNPDSTNLSQFLTAVKRLIGPSDTTKVSKPFDFQIREIGLRNGRFVLDRQNEPRAPTYGRTIDYAHMRIDSIYGDVSQLWLRGDTIHAQIDGLRAVDTPSNTRLRELTANMTYADKFWEFAGLDLRVGNSRLKPYIKFDFEHFLNFVDFNDSVKVTARLDSSRVYSDDIALFAPQPFMRELKETVLISGEAKGYVKNFTTKNLDIVYGRNTRVRGNINVQGLPNLKESFVEMRLKPSVIDGRDIRRYIPASGWPYVARLGTVRLNGQFLGFYNDFVANGAFRTALGDVVSDVNIKFKTDPAYSTYEGQVKTTAFQLGRLLGDESMVRDITMNGRVEGVGFTPERARLKANASVQSIWLNGYRFRNITTNGQFSRQSFDGRLAVNDPNLQIDATGTVDLNKARQAFDVEARVQRADLRALGLTKQSVVIATTADVKFQGLKLDELIGRIILRNSRLSFAGRTVPIDTFDVVSQRTGVQRRLTVRSEVLNLTAAGNFNFTAVARDVQMLLTEYQLNFESNDAAIASYYRRKRQRPTPEYEIDLDLYLKQANPVLRLFLPSLTVSDFSRIDGSFRNGPTSIFSLAGHFDGIQYDSVRVFDTDFEFNTSKLPYKPEVLAQANITSARQVLPGLGNTNNFYVEGVWDQERINFSTSLAQTNSTNKAAINGSLAFLPEAVQIVFRQSGVNLLGKDWNIAADNSVIISGGGKEFDIQNLSLSNGAQSISAQGFISTDPGKQLQLAVKDLDLTTLNSLTKQDIAGRVNAAGTISGIYGPLKINSTLGIDSLQFDKVLIGNVRGSSEWNNRNGQLLIDADVLRNQQRVVRVAGTYAPQAKEQQLNLTAVLDNAPVKLAEPLLNTLFKDMGGTAVGTLRLTGRLAAPNLIGNVDVTDGKLTFIYLGTTYTFADRIRFTEDRINFRDIRLRDPLGNSGVLDGNIFHQGFQNMRLGLRANFTKLLVLNTTRKDNDLYFGTAYATGDAVVFGPTDNLVVNVRARSDAGTRLSLPLDNAAKAQQASYIKFVNRNITDTLTTVKVPTAAEGKIDLSGLRLNMNLDVTPDAYVEILLDESTGDVIRGTAAGQLRLNIDTRGDFNMFGQIEIVRGAYNFTLQGLINKEFVVRPGGTISWNGDPLAGEMNVTAAYTQRTSLAPILGQAALNSRAVVPVTAVMNLTGPLLLPTIRLNLEFNDAPSSLEGDLTAFTSSLRNDEQELNRQVFSLLVFKQLSPPGQFTQISLRGNDNTVQNSLGQILSTQLGLLTSQIDQNLEIDFNINGLSAEQLQALQVRLSYSFLNGRLRVTREGGFNNGTTPSPDGTQNTTGQSSLLGDLSLEYYLRPDGKFRAKLRYETTPRDFGNVNDNTTPGEAAVANQARAGISLLHTEQFDSFRELFSRKRLRRREAAARKAREVLNVDDDPRTVL</sequence>
<evidence type="ECO:0000256" key="1">
    <source>
        <dbReference type="ARBA" id="ARBA00004167"/>
    </source>
</evidence>